<dbReference type="STRING" id="504800.SAMN04488085_105276"/>
<evidence type="ECO:0008006" key="4">
    <source>
        <dbReference type="Google" id="ProtNLM"/>
    </source>
</evidence>
<evidence type="ECO:0000313" key="2">
    <source>
        <dbReference type="EMBL" id="SFL01534.1"/>
    </source>
</evidence>
<dbReference type="Proteomes" id="UP000199152">
    <property type="component" value="Unassembled WGS sequence"/>
</dbReference>
<dbReference type="InParanoid" id="A0A1I4E6T4"/>
<dbReference type="OrthoDB" id="5184275at2"/>
<organism evidence="2 3">
    <name type="scientific">Geodermatophilus ruber</name>
    <dbReference type="NCBI Taxonomy" id="504800"/>
    <lineage>
        <taxon>Bacteria</taxon>
        <taxon>Bacillati</taxon>
        <taxon>Actinomycetota</taxon>
        <taxon>Actinomycetes</taxon>
        <taxon>Geodermatophilales</taxon>
        <taxon>Geodermatophilaceae</taxon>
        <taxon>Geodermatophilus</taxon>
    </lineage>
</organism>
<evidence type="ECO:0000256" key="1">
    <source>
        <dbReference type="SAM" id="Phobius"/>
    </source>
</evidence>
<dbReference type="EMBL" id="FOSW01000005">
    <property type="protein sequence ID" value="SFL01534.1"/>
    <property type="molecule type" value="Genomic_DNA"/>
</dbReference>
<gene>
    <name evidence="2" type="ORF">SAMN04488085_105276</name>
</gene>
<evidence type="ECO:0000313" key="3">
    <source>
        <dbReference type="Proteomes" id="UP000199152"/>
    </source>
</evidence>
<feature type="transmembrane region" description="Helical" evidence="1">
    <location>
        <begin position="92"/>
        <end position="110"/>
    </location>
</feature>
<keyword evidence="3" id="KW-1185">Reference proteome</keyword>
<name>A0A1I4E6T4_9ACTN</name>
<sequence length="199" mass="21554">MAGRKRREQSESLAVRAARERERHVAQVTAYGFFPARGPRRSATVTPAPLHYWQYNPARTWLVVAAVLFVAGWLALFAWAGGSTAVVDEVPLAVTLGVAVLVLSTGRLTVSDSGLSFDIAGLRRTSSLHVVAGSLVREVRRGAPPAGWPKTRRRGGWWPGRTKVAVRHLAADGGEERAFTVWVREPAAFAGALGHDLAR</sequence>
<feature type="transmembrane region" description="Helical" evidence="1">
    <location>
        <begin position="61"/>
        <end position="80"/>
    </location>
</feature>
<proteinExistence type="predicted"/>
<keyword evidence="1" id="KW-0812">Transmembrane</keyword>
<keyword evidence="1" id="KW-0472">Membrane</keyword>
<dbReference type="AlphaFoldDB" id="A0A1I4E6T4"/>
<keyword evidence="1" id="KW-1133">Transmembrane helix</keyword>
<dbReference type="RefSeq" id="WP_091324102.1">
    <property type="nucleotide sequence ID" value="NZ_FOSW01000005.1"/>
</dbReference>
<accession>A0A1I4E6T4</accession>
<protein>
    <recommendedName>
        <fullName evidence="4">PH domain-containing protein</fullName>
    </recommendedName>
</protein>
<reference evidence="2 3" key="1">
    <citation type="submission" date="2016-10" db="EMBL/GenBank/DDBJ databases">
        <authorList>
            <person name="de Groot N.N."/>
        </authorList>
    </citation>
    <scope>NUCLEOTIDE SEQUENCE [LARGE SCALE GENOMIC DNA]</scope>
    <source>
        <strain evidence="2 3">DSM 45317</strain>
    </source>
</reference>